<comment type="similarity">
    <text evidence="4">Belongs to the diacylglycerol acyltransferase family.</text>
</comment>
<evidence type="ECO:0000256" key="16">
    <source>
        <dbReference type="SAM" id="Phobius"/>
    </source>
</evidence>
<evidence type="ECO:0000256" key="6">
    <source>
        <dbReference type="ARBA" id="ARBA00013244"/>
    </source>
</evidence>
<gene>
    <name evidence="18" type="ORF">Rsub_02644</name>
</gene>
<keyword evidence="8 18" id="KW-0808">Transferase</keyword>
<keyword evidence="12 16" id="KW-1133">Transmembrane helix</keyword>
<reference evidence="18 19" key="1">
    <citation type="journal article" date="2018" name="Sci. Rep.">
        <title>Raphidocelis subcapitata (=Pseudokirchneriella subcapitata) provides an insight into genome evolution and environmental adaptations in the Sphaeropleales.</title>
        <authorList>
            <person name="Suzuki S."/>
            <person name="Yamaguchi H."/>
            <person name="Nakajima N."/>
            <person name="Kawachi M."/>
        </authorList>
    </citation>
    <scope>NUCLEOTIDE SEQUENCE [LARGE SCALE GENOMIC DNA]</scope>
    <source>
        <strain evidence="18 19">NIES-35</strain>
    </source>
</reference>
<dbReference type="PANTHER" id="PTHR12317:SF0">
    <property type="entry name" value="ACYLTRANSFERASE"/>
    <property type="match status" value="1"/>
</dbReference>
<dbReference type="GO" id="GO:0019432">
    <property type="term" value="P:triglyceride biosynthetic process"/>
    <property type="evidence" value="ECO:0007669"/>
    <property type="project" value="TreeGrafter"/>
</dbReference>
<evidence type="ECO:0000256" key="8">
    <source>
        <dbReference type="ARBA" id="ARBA00022679"/>
    </source>
</evidence>
<dbReference type="Proteomes" id="UP000247498">
    <property type="component" value="Unassembled WGS sequence"/>
</dbReference>
<keyword evidence="10" id="KW-0319">Glycerol metabolism</keyword>
<dbReference type="EC" id="2.3.1.20" evidence="6"/>
<keyword evidence="7" id="KW-0444">Lipid biosynthesis</keyword>
<dbReference type="STRING" id="307507.A0A2V0NWJ2"/>
<feature type="transmembrane region" description="Helical" evidence="16">
    <location>
        <begin position="20"/>
        <end position="40"/>
    </location>
</feature>
<keyword evidence="11" id="KW-0256">Endoplasmic reticulum</keyword>
<organism evidence="18 19">
    <name type="scientific">Raphidocelis subcapitata</name>
    <dbReference type="NCBI Taxonomy" id="307507"/>
    <lineage>
        <taxon>Eukaryota</taxon>
        <taxon>Viridiplantae</taxon>
        <taxon>Chlorophyta</taxon>
        <taxon>core chlorophytes</taxon>
        <taxon>Chlorophyceae</taxon>
        <taxon>CS clade</taxon>
        <taxon>Sphaeropleales</taxon>
        <taxon>Selenastraceae</taxon>
        <taxon>Raphidocelis</taxon>
    </lineage>
</organism>
<accession>A0A2V0NWJ2</accession>
<feature type="transmembrane region" description="Helical" evidence="16">
    <location>
        <begin position="60"/>
        <end position="81"/>
    </location>
</feature>
<evidence type="ECO:0000256" key="4">
    <source>
        <dbReference type="ARBA" id="ARBA00005420"/>
    </source>
</evidence>
<feature type="domain" description="Fatty acid hydroxylase" evidence="17">
    <location>
        <begin position="108"/>
        <end position="257"/>
    </location>
</feature>
<evidence type="ECO:0000313" key="19">
    <source>
        <dbReference type="Proteomes" id="UP000247498"/>
    </source>
</evidence>
<dbReference type="Pfam" id="PF03982">
    <property type="entry name" value="DAGAT"/>
    <property type="match status" value="1"/>
</dbReference>
<feature type="transmembrane region" description="Helical" evidence="16">
    <location>
        <begin position="265"/>
        <end position="288"/>
    </location>
</feature>
<evidence type="ECO:0000256" key="12">
    <source>
        <dbReference type="ARBA" id="ARBA00022989"/>
    </source>
</evidence>
<dbReference type="InterPro" id="IPR006694">
    <property type="entry name" value="Fatty_acid_hydroxylase"/>
</dbReference>
<keyword evidence="14 16" id="KW-0472">Membrane</keyword>
<dbReference type="InParanoid" id="A0A2V0NWJ2"/>
<comment type="subcellular location">
    <subcellularLocation>
        <location evidence="1">Endoplasmic reticulum membrane</location>
        <topology evidence="1">Multi-pass membrane protein</topology>
    </subcellularLocation>
</comment>
<evidence type="ECO:0000256" key="14">
    <source>
        <dbReference type="ARBA" id="ARBA00023136"/>
    </source>
</evidence>
<evidence type="ECO:0000256" key="13">
    <source>
        <dbReference type="ARBA" id="ARBA00023098"/>
    </source>
</evidence>
<evidence type="ECO:0000256" key="9">
    <source>
        <dbReference type="ARBA" id="ARBA00022692"/>
    </source>
</evidence>
<comment type="pathway">
    <text evidence="3">Lipid metabolism.</text>
</comment>
<evidence type="ECO:0000256" key="5">
    <source>
        <dbReference type="ARBA" id="ARBA00009324"/>
    </source>
</evidence>
<dbReference type="GO" id="GO:0004144">
    <property type="term" value="F:diacylglycerol O-acyltransferase activity"/>
    <property type="evidence" value="ECO:0007669"/>
    <property type="project" value="UniProtKB-EC"/>
</dbReference>
<feature type="transmembrane region" description="Helical" evidence="16">
    <location>
        <begin position="294"/>
        <end position="314"/>
    </location>
</feature>
<evidence type="ECO:0000256" key="1">
    <source>
        <dbReference type="ARBA" id="ARBA00004477"/>
    </source>
</evidence>
<evidence type="ECO:0000256" key="15">
    <source>
        <dbReference type="ARBA" id="ARBA00023315"/>
    </source>
</evidence>
<feature type="transmembrane region" description="Helical" evidence="16">
    <location>
        <begin position="101"/>
        <end position="119"/>
    </location>
</feature>
<evidence type="ECO:0000256" key="3">
    <source>
        <dbReference type="ARBA" id="ARBA00005189"/>
    </source>
</evidence>
<name>A0A2V0NWJ2_9CHLO</name>
<evidence type="ECO:0000256" key="11">
    <source>
        <dbReference type="ARBA" id="ARBA00022824"/>
    </source>
</evidence>
<dbReference type="Pfam" id="PF04116">
    <property type="entry name" value="FA_hydroxylase"/>
    <property type="match status" value="1"/>
</dbReference>
<evidence type="ECO:0000313" key="18">
    <source>
        <dbReference type="EMBL" id="GBF89940.1"/>
    </source>
</evidence>
<evidence type="ECO:0000256" key="7">
    <source>
        <dbReference type="ARBA" id="ARBA00022516"/>
    </source>
</evidence>
<dbReference type="GO" id="GO:0005789">
    <property type="term" value="C:endoplasmic reticulum membrane"/>
    <property type="evidence" value="ECO:0007669"/>
    <property type="project" value="UniProtKB-SubCell"/>
</dbReference>
<comment type="similarity">
    <text evidence="5">Belongs to the sterol desaturase family.</text>
</comment>
<dbReference type="GO" id="GO:0016491">
    <property type="term" value="F:oxidoreductase activity"/>
    <property type="evidence" value="ECO:0007669"/>
    <property type="project" value="InterPro"/>
</dbReference>
<dbReference type="GO" id="GO:0006071">
    <property type="term" value="P:glycerol metabolic process"/>
    <property type="evidence" value="ECO:0007669"/>
    <property type="project" value="UniProtKB-KW"/>
</dbReference>
<sequence length="544" mass="60842">MLPWLGPDVAAAPFGVRAFAYTSLWVGHWFATQTVIWAILKVYQRYGWVKKNTRDPSLPLWHMLAADVFGYYSWAVGAGVVHAWYNPTWESWDYSFPYVKLFWLQLPILMAYDTWFFFVHRAVHINKWAFRHIHGMHHRSDAYLNVTSNSFEHPLDGFAVVGLPVGLVAWLGCWLGNWWALLIPLHTIACIFVFGHSGYELKLVELHEVALLAVNPMLLIQLVTPNSARPMDHEDHHTNPRVNFSLFFTFWDDLYDTAYPKRARCAVFSSLVSLAFYVLGTFFDAWVMYAPASLAAALAVHALTPLPAACYRLLGGAAARATTRLAAWDRLRREHLVSYAEKGAPGAFAADPARRYIFCYQPMGVQARGAWYTFAGKGRDSPVSGLHTVKLAVGRWIWPLPGVQQLLALYDCCDSSYATLKALLTDKVPKSVCITVGGFREAKYLQTYAVAVKCRKGFARLAAETGAALVPVVGVGETFLAGEPTFAARIFKLIVPFRPYPLQVVFGEPITPLEGESVAALHERYCAALLLLGKEHGVPLQIAE</sequence>
<dbReference type="PANTHER" id="PTHR12317">
    <property type="entry name" value="DIACYLGLYCEROL O-ACYLTRANSFERASE"/>
    <property type="match status" value="1"/>
</dbReference>
<proteinExistence type="inferred from homology"/>
<dbReference type="OrthoDB" id="1658724at2759"/>
<keyword evidence="15 18" id="KW-0012">Acyltransferase</keyword>
<dbReference type="GO" id="GO:0005506">
    <property type="term" value="F:iron ion binding"/>
    <property type="evidence" value="ECO:0007669"/>
    <property type="project" value="InterPro"/>
</dbReference>
<evidence type="ECO:0000256" key="10">
    <source>
        <dbReference type="ARBA" id="ARBA00022798"/>
    </source>
</evidence>
<keyword evidence="19" id="KW-1185">Reference proteome</keyword>
<protein>
    <recommendedName>
        <fullName evidence="6">diacylglycerol O-acyltransferase</fullName>
        <ecNumber evidence="6">2.3.1.20</ecNumber>
    </recommendedName>
</protein>
<dbReference type="AlphaFoldDB" id="A0A2V0NWJ2"/>
<keyword evidence="9 16" id="KW-0812">Transmembrane</keyword>
<dbReference type="InterPro" id="IPR007130">
    <property type="entry name" value="DAGAT"/>
</dbReference>
<comment type="caution">
    <text evidence="18">The sequence shown here is derived from an EMBL/GenBank/DDBJ whole genome shotgun (WGS) entry which is preliminary data.</text>
</comment>
<comment type="pathway">
    <text evidence="2">Glycerolipid metabolism; triacylglycerol biosynthesis.</text>
</comment>
<evidence type="ECO:0000259" key="17">
    <source>
        <dbReference type="Pfam" id="PF04116"/>
    </source>
</evidence>
<dbReference type="EMBL" id="BDRX01000013">
    <property type="protein sequence ID" value="GBF89940.1"/>
    <property type="molecule type" value="Genomic_DNA"/>
</dbReference>
<keyword evidence="13" id="KW-0443">Lipid metabolism</keyword>
<evidence type="ECO:0000256" key="2">
    <source>
        <dbReference type="ARBA" id="ARBA00004771"/>
    </source>
</evidence>